<feature type="non-terminal residue" evidence="1">
    <location>
        <position position="1"/>
    </location>
</feature>
<dbReference type="Proteomes" id="UP000182740">
    <property type="component" value="Unassembled WGS sequence"/>
</dbReference>
<dbReference type="InterPro" id="IPR056909">
    <property type="entry name" value="SU10_portal"/>
</dbReference>
<accession>A0A1K1T952</accession>
<protein>
    <submittedName>
        <fullName evidence="1">Uncharacterized protein</fullName>
    </submittedName>
</protein>
<keyword evidence="2" id="KW-1185">Reference proteome</keyword>
<dbReference type="Pfam" id="PF23899">
    <property type="entry name" value="SU10_portal"/>
    <property type="match status" value="1"/>
</dbReference>
<reference evidence="2" key="1">
    <citation type="submission" date="2016-11" db="EMBL/GenBank/DDBJ databases">
        <authorList>
            <person name="Varghese N."/>
            <person name="Submissions S."/>
        </authorList>
    </citation>
    <scope>NUCLEOTIDE SEQUENCE [LARGE SCALE GENOMIC DNA]</scope>
    <source>
        <strain evidence="2">DSM 44671</strain>
    </source>
</reference>
<gene>
    <name evidence="1" type="ORF">SAMN04489730_8778</name>
</gene>
<dbReference type="STRING" id="546364.SAMN04489730_8778"/>
<sequence>DSLNKTAAGARIADARDQRRLLMMLRIFGETGCKDLCKRLLRLTCEYQDKPGTIRLRDTWVEYDPRNWSPDMGVTVNVGLGTGDKSQTIQFLNMMGAYFQQAAPLGVVTPENVYQLGKMLLKAGNIQGADRLLTDPATNPPQPPQETPEQVLAKMELELEDKRQQGKARDAEYKRETDLAELEASTKLKLIDLQLKEKEVRIKEIELGLKNTELQMRMAEAGTAQVDGSMPNAMQLIVDLHRKLEELASAETHIVRGPDGKASHTVKVLPQQQYEG</sequence>
<dbReference type="EMBL" id="FPJG01000009">
    <property type="protein sequence ID" value="SFW93161.1"/>
    <property type="molecule type" value="Genomic_DNA"/>
</dbReference>
<name>A0A1K1T952_9PSEU</name>
<evidence type="ECO:0000313" key="1">
    <source>
        <dbReference type="EMBL" id="SFW93161.1"/>
    </source>
</evidence>
<proteinExistence type="predicted"/>
<dbReference type="AlphaFoldDB" id="A0A1K1T952"/>
<organism evidence="1 2">
    <name type="scientific">Amycolatopsis australiensis</name>
    <dbReference type="NCBI Taxonomy" id="546364"/>
    <lineage>
        <taxon>Bacteria</taxon>
        <taxon>Bacillati</taxon>
        <taxon>Actinomycetota</taxon>
        <taxon>Actinomycetes</taxon>
        <taxon>Pseudonocardiales</taxon>
        <taxon>Pseudonocardiaceae</taxon>
        <taxon>Amycolatopsis</taxon>
    </lineage>
</organism>
<dbReference type="RefSeq" id="WP_177329121.1">
    <property type="nucleotide sequence ID" value="NZ_FPJG01000009.1"/>
</dbReference>
<evidence type="ECO:0000313" key="2">
    <source>
        <dbReference type="Proteomes" id="UP000182740"/>
    </source>
</evidence>